<keyword evidence="2" id="KW-1185">Reference proteome</keyword>
<proteinExistence type="predicted"/>
<dbReference type="Proteomes" id="UP001241072">
    <property type="component" value="Unassembled WGS sequence"/>
</dbReference>
<evidence type="ECO:0000313" key="2">
    <source>
        <dbReference type="Proteomes" id="UP001241072"/>
    </source>
</evidence>
<dbReference type="EMBL" id="JAUQUB010000001">
    <property type="protein sequence ID" value="MDO7880906.1"/>
    <property type="molecule type" value="Genomic_DNA"/>
</dbReference>
<comment type="caution">
    <text evidence="1">The sequence shown here is derived from an EMBL/GenBank/DDBJ whole genome shotgun (WGS) entry which is preliminary data.</text>
</comment>
<sequence>MTIAQPTSGPEATRAGASIQWTVVQAGLWVGKIGGEFAGMIERDDSGFTAIRFAQRLGVFATLGEAKAAFAG</sequence>
<protein>
    <submittedName>
        <fullName evidence="1">Uncharacterized protein</fullName>
    </submittedName>
</protein>
<dbReference type="RefSeq" id="WP_305001331.1">
    <property type="nucleotide sequence ID" value="NZ_JAUQUB010000001.1"/>
</dbReference>
<reference evidence="1 2" key="1">
    <citation type="submission" date="2023-07" db="EMBL/GenBank/DDBJ databases">
        <title>Protaetiibacter sp. nov WY-16 isolated from soil.</title>
        <authorList>
            <person name="Liu B."/>
            <person name="Wan Y."/>
        </authorList>
    </citation>
    <scope>NUCLEOTIDE SEQUENCE [LARGE SCALE GENOMIC DNA]</scope>
    <source>
        <strain evidence="1 2">WY-16</strain>
    </source>
</reference>
<organism evidence="1 2">
    <name type="scientific">Antiquaquibacter soli</name>
    <dbReference type="NCBI Taxonomy" id="3064523"/>
    <lineage>
        <taxon>Bacteria</taxon>
        <taxon>Bacillati</taxon>
        <taxon>Actinomycetota</taxon>
        <taxon>Actinomycetes</taxon>
        <taxon>Micrococcales</taxon>
        <taxon>Microbacteriaceae</taxon>
        <taxon>Antiquaquibacter</taxon>
    </lineage>
</organism>
<accession>A0ABT9BIQ1</accession>
<gene>
    <name evidence="1" type="ORF">Q5716_01560</name>
</gene>
<evidence type="ECO:0000313" key="1">
    <source>
        <dbReference type="EMBL" id="MDO7880906.1"/>
    </source>
</evidence>
<name>A0ABT9BIQ1_9MICO</name>